<dbReference type="KEGG" id="dvi:6632788"/>
<gene>
    <name evidence="2" type="primary">Dvir\GJ10621</name>
    <name evidence="2" type="ORF">Dvir_GJ10621</name>
</gene>
<dbReference type="OrthoDB" id="8062986at2759"/>
<keyword evidence="3" id="KW-1185">Reference proteome</keyword>
<accession>B4M5Q6</accession>
<sequence>MGRTIRILSLLLLALTRGHAEDTSTTETHTETKTTEYGPISMVIDQLADMAVDVSDETSSQLQANIERTLMDITDNIDAMTTNAMAEMSIAIDDTNQLLMANPSCNAAWNMQEFTINVTDQLRACTMRLSGMIGAYRDDGQQVLSNVQSFVQQMAQLPILCQNQAMGAALAPLGLSFDNSNSCFLRGMTAINQGLAEAMHNASLLLVRTRRLSQEQGARSQQCSDAVVAQVVEYLRVQRANCS</sequence>
<evidence type="ECO:0000313" key="2">
    <source>
        <dbReference type="EMBL" id="EDW58982.1"/>
    </source>
</evidence>
<dbReference type="HOGENOM" id="CLU_1152807_0_0_1"/>
<dbReference type="AlphaFoldDB" id="B4M5Q6"/>
<dbReference type="Proteomes" id="UP000008792">
    <property type="component" value="Unassembled WGS sequence"/>
</dbReference>
<evidence type="ECO:0008006" key="4">
    <source>
        <dbReference type="Google" id="ProtNLM"/>
    </source>
</evidence>
<feature type="signal peptide" evidence="1">
    <location>
        <begin position="1"/>
        <end position="20"/>
    </location>
</feature>
<dbReference type="InParanoid" id="B4M5Q6"/>
<evidence type="ECO:0000313" key="3">
    <source>
        <dbReference type="Proteomes" id="UP000008792"/>
    </source>
</evidence>
<proteinExistence type="predicted"/>
<dbReference type="PhylomeDB" id="B4M5Q6"/>
<evidence type="ECO:0000256" key="1">
    <source>
        <dbReference type="SAM" id="SignalP"/>
    </source>
</evidence>
<dbReference type="OMA" id="VQQIGDY"/>
<reference evidence="2 3" key="1">
    <citation type="journal article" date="2007" name="Nature">
        <title>Evolution of genes and genomes on the Drosophila phylogeny.</title>
        <authorList>
            <consortium name="Drosophila 12 Genomes Consortium"/>
            <person name="Clark A.G."/>
            <person name="Eisen M.B."/>
            <person name="Smith D.R."/>
            <person name="Bergman C.M."/>
            <person name="Oliver B."/>
            <person name="Markow T.A."/>
            <person name="Kaufman T.C."/>
            <person name="Kellis M."/>
            <person name="Gelbart W."/>
            <person name="Iyer V.N."/>
            <person name="Pollard D.A."/>
            <person name="Sackton T.B."/>
            <person name="Larracuente A.M."/>
            <person name="Singh N.D."/>
            <person name="Abad J.P."/>
            <person name="Abt D.N."/>
            <person name="Adryan B."/>
            <person name="Aguade M."/>
            <person name="Akashi H."/>
            <person name="Anderson W.W."/>
            <person name="Aquadro C.F."/>
            <person name="Ardell D.H."/>
            <person name="Arguello R."/>
            <person name="Artieri C.G."/>
            <person name="Barbash D.A."/>
            <person name="Barker D."/>
            <person name="Barsanti P."/>
            <person name="Batterham P."/>
            <person name="Batzoglou S."/>
            <person name="Begun D."/>
            <person name="Bhutkar A."/>
            <person name="Blanco E."/>
            <person name="Bosak S.A."/>
            <person name="Bradley R.K."/>
            <person name="Brand A.D."/>
            <person name="Brent M.R."/>
            <person name="Brooks A.N."/>
            <person name="Brown R.H."/>
            <person name="Butlin R.K."/>
            <person name="Caggese C."/>
            <person name="Calvi B.R."/>
            <person name="Bernardo de Carvalho A."/>
            <person name="Caspi A."/>
            <person name="Castrezana S."/>
            <person name="Celniker S.E."/>
            <person name="Chang J.L."/>
            <person name="Chapple C."/>
            <person name="Chatterji S."/>
            <person name="Chinwalla A."/>
            <person name="Civetta A."/>
            <person name="Clifton S.W."/>
            <person name="Comeron J.M."/>
            <person name="Costello J.C."/>
            <person name="Coyne J.A."/>
            <person name="Daub J."/>
            <person name="David R.G."/>
            <person name="Delcher A.L."/>
            <person name="Delehaunty K."/>
            <person name="Do C.B."/>
            <person name="Ebling H."/>
            <person name="Edwards K."/>
            <person name="Eickbush T."/>
            <person name="Evans J.D."/>
            <person name="Filipski A."/>
            <person name="Findeiss S."/>
            <person name="Freyhult E."/>
            <person name="Fulton L."/>
            <person name="Fulton R."/>
            <person name="Garcia A.C."/>
            <person name="Gardiner A."/>
            <person name="Garfield D.A."/>
            <person name="Garvin B.E."/>
            <person name="Gibson G."/>
            <person name="Gilbert D."/>
            <person name="Gnerre S."/>
            <person name="Godfrey J."/>
            <person name="Good R."/>
            <person name="Gotea V."/>
            <person name="Gravely B."/>
            <person name="Greenberg A.J."/>
            <person name="Griffiths-Jones S."/>
            <person name="Gross S."/>
            <person name="Guigo R."/>
            <person name="Gustafson E.A."/>
            <person name="Haerty W."/>
            <person name="Hahn M.W."/>
            <person name="Halligan D.L."/>
            <person name="Halpern A.L."/>
            <person name="Halter G.M."/>
            <person name="Han M.V."/>
            <person name="Heger A."/>
            <person name="Hillier L."/>
            <person name="Hinrichs A.S."/>
            <person name="Holmes I."/>
            <person name="Hoskins R.A."/>
            <person name="Hubisz M.J."/>
            <person name="Hultmark D."/>
            <person name="Huntley M.A."/>
            <person name="Jaffe D.B."/>
            <person name="Jagadeeshan S."/>
            <person name="Jeck W.R."/>
            <person name="Johnson J."/>
            <person name="Jones C.D."/>
            <person name="Jordan W.C."/>
            <person name="Karpen G.H."/>
            <person name="Kataoka E."/>
            <person name="Keightley P.D."/>
            <person name="Kheradpour P."/>
            <person name="Kirkness E.F."/>
            <person name="Koerich L.B."/>
            <person name="Kristiansen K."/>
            <person name="Kudrna D."/>
            <person name="Kulathinal R.J."/>
            <person name="Kumar S."/>
            <person name="Kwok R."/>
            <person name="Lander E."/>
            <person name="Langley C.H."/>
            <person name="Lapoint R."/>
            <person name="Lazzaro B.P."/>
            <person name="Lee S.J."/>
            <person name="Levesque L."/>
            <person name="Li R."/>
            <person name="Lin C.F."/>
            <person name="Lin M.F."/>
            <person name="Lindblad-Toh K."/>
            <person name="Llopart A."/>
            <person name="Long M."/>
            <person name="Low L."/>
            <person name="Lozovsky E."/>
            <person name="Lu J."/>
            <person name="Luo M."/>
            <person name="Machado C.A."/>
            <person name="Makalowski W."/>
            <person name="Marzo M."/>
            <person name="Matsuda M."/>
            <person name="Matzkin L."/>
            <person name="McAllister B."/>
            <person name="McBride C.S."/>
            <person name="McKernan B."/>
            <person name="McKernan K."/>
            <person name="Mendez-Lago M."/>
            <person name="Minx P."/>
            <person name="Mollenhauer M.U."/>
            <person name="Montooth K."/>
            <person name="Mount S.M."/>
            <person name="Mu X."/>
            <person name="Myers E."/>
            <person name="Negre B."/>
            <person name="Newfeld S."/>
            <person name="Nielsen R."/>
            <person name="Noor M.A."/>
            <person name="O'Grady P."/>
            <person name="Pachter L."/>
            <person name="Papaceit M."/>
            <person name="Parisi M.J."/>
            <person name="Parisi M."/>
            <person name="Parts L."/>
            <person name="Pedersen J.S."/>
            <person name="Pesole G."/>
            <person name="Phillippy A.M."/>
            <person name="Ponting C.P."/>
            <person name="Pop M."/>
            <person name="Porcelli D."/>
            <person name="Powell J.R."/>
            <person name="Prohaska S."/>
            <person name="Pruitt K."/>
            <person name="Puig M."/>
            <person name="Quesneville H."/>
            <person name="Ram K.R."/>
            <person name="Rand D."/>
            <person name="Rasmussen M.D."/>
            <person name="Reed L.K."/>
            <person name="Reenan R."/>
            <person name="Reily A."/>
            <person name="Remington K.A."/>
            <person name="Rieger T.T."/>
            <person name="Ritchie M.G."/>
            <person name="Robin C."/>
            <person name="Rogers Y.H."/>
            <person name="Rohde C."/>
            <person name="Rozas J."/>
            <person name="Rubenfield M.J."/>
            <person name="Ruiz A."/>
            <person name="Russo S."/>
            <person name="Salzberg S.L."/>
            <person name="Sanchez-Gracia A."/>
            <person name="Saranga D.J."/>
            <person name="Sato H."/>
            <person name="Schaeffer S.W."/>
            <person name="Schatz M.C."/>
            <person name="Schlenke T."/>
            <person name="Schwartz R."/>
            <person name="Segarra C."/>
            <person name="Singh R.S."/>
            <person name="Sirot L."/>
            <person name="Sirota M."/>
            <person name="Sisneros N.B."/>
            <person name="Smith C.D."/>
            <person name="Smith T.F."/>
            <person name="Spieth J."/>
            <person name="Stage D.E."/>
            <person name="Stark A."/>
            <person name="Stephan W."/>
            <person name="Strausberg R.L."/>
            <person name="Strempel S."/>
            <person name="Sturgill D."/>
            <person name="Sutton G."/>
            <person name="Sutton G.G."/>
            <person name="Tao W."/>
            <person name="Teichmann S."/>
            <person name="Tobari Y.N."/>
            <person name="Tomimura Y."/>
            <person name="Tsolas J.M."/>
            <person name="Valente V.L."/>
            <person name="Venter E."/>
            <person name="Venter J.C."/>
            <person name="Vicario S."/>
            <person name="Vieira F.G."/>
            <person name="Vilella A.J."/>
            <person name="Villasante A."/>
            <person name="Walenz B."/>
            <person name="Wang J."/>
            <person name="Wasserman M."/>
            <person name="Watts T."/>
            <person name="Wilson D."/>
            <person name="Wilson R.K."/>
            <person name="Wing R.A."/>
            <person name="Wolfner M.F."/>
            <person name="Wong A."/>
            <person name="Wong G.K."/>
            <person name="Wu C.I."/>
            <person name="Wu G."/>
            <person name="Yamamoto D."/>
            <person name="Yang H.P."/>
            <person name="Yang S.P."/>
            <person name="Yorke J.A."/>
            <person name="Yoshida K."/>
            <person name="Zdobnov E."/>
            <person name="Zhang P."/>
            <person name="Zhang Y."/>
            <person name="Zimin A.V."/>
            <person name="Baldwin J."/>
            <person name="Abdouelleil A."/>
            <person name="Abdulkadir J."/>
            <person name="Abebe A."/>
            <person name="Abera B."/>
            <person name="Abreu J."/>
            <person name="Acer S.C."/>
            <person name="Aftuck L."/>
            <person name="Alexander A."/>
            <person name="An P."/>
            <person name="Anderson E."/>
            <person name="Anderson S."/>
            <person name="Arachi H."/>
            <person name="Azer M."/>
            <person name="Bachantsang P."/>
            <person name="Barry A."/>
            <person name="Bayul T."/>
            <person name="Berlin A."/>
            <person name="Bessette D."/>
            <person name="Bloom T."/>
            <person name="Blye J."/>
            <person name="Boguslavskiy L."/>
            <person name="Bonnet C."/>
            <person name="Boukhgalter B."/>
            <person name="Bourzgui I."/>
            <person name="Brown A."/>
            <person name="Cahill P."/>
            <person name="Channer S."/>
            <person name="Cheshatsang Y."/>
            <person name="Chuda L."/>
            <person name="Citroen M."/>
            <person name="Collymore A."/>
            <person name="Cooke P."/>
            <person name="Costello M."/>
            <person name="D'Aco K."/>
            <person name="Daza R."/>
            <person name="De Haan G."/>
            <person name="DeGray S."/>
            <person name="DeMaso C."/>
            <person name="Dhargay N."/>
            <person name="Dooley K."/>
            <person name="Dooley E."/>
            <person name="Doricent M."/>
            <person name="Dorje P."/>
            <person name="Dorjee K."/>
            <person name="Dupes A."/>
            <person name="Elong R."/>
            <person name="Falk J."/>
            <person name="Farina A."/>
            <person name="Faro S."/>
            <person name="Ferguson D."/>
            <person name="Fisher S."/>
            <person name="Foley C.D."/>
            <person name="Franke A."/>
            <person name="Friedrich D."/>
            <person name="Gadbois L."/>
            <person name="Gearin G."/>
            <person name="Gearin C.R."/>
            <person name="Giannoukos G."/>
            <person name="Goode T."/>
            <person name="Graham J."/>
            <person name="Grandbois E."/>
            <person name="Grewal S."/>
            <person name="Gyaltsen K."/>
            <person name="Hafez N."/>
            <person name="Hagos B."/>
            <person name="Hall J."/>
            <person name="Henson C."/>
            <person name="Hollinger A."/>
            <person name="Honan T."/>
            <person name="Huard M.D."/>
            <person name="Hughes L."/>
            <person name="Hurhula B."/>
            <person name="Husby M.E."/>
            <person name="Kamat A."/>
            <person name="Kanga B."/>
            <person name="Kashin S."/>
            <person name="Khazanovich D."/>
            <person name="Kisner P."/>
            <person name="Lance K."/>
            <person name="Lara M."/>
            <person name="Lee W."/>
            <person name="Lennon N."/>
            <person name="Letendre F."/>
            <person name="LeVine R."/>
            <person name="Lipovsky A."/>
            <person name="Liu X."/>
            <person name="Liu J."/>
            <person name="Liu S."/>
            <person name="Lokyitsang T."/>
            <person name="Lokyitsang Y."/>
            <person name="Lubonja R."/>
            <person name="Lui A."/>
            <person name="MacDonald P."/>
            <person name="Magnisalis V."/>
            <person name="Maru K."/>
            <person name="Matthews C."/>
            <person name="McCusker W."/>
            <person name="McDonough S."/>
            <person name="Mehta T."/>
            <person name="Meldrim J."/>
            <person name="Meneus L."/>
            <person name="Mihai O."/>
            <person name="Mihalev A."/>
            <person name="Mihova T."/>
            <person name="Mittelman R."/>
            <person name="Mlenga V."/>
            <person name="Montmayeur A."/>
            <person name="Mulrain L."/>
            <person name="Navidi A."/>
            <person name="Naylor J."/>
            <person name="Negash T."/>
            <person name="Nguyen T."/>
            <person name="Nguyen N."/>
            <person name="Nicol R."/>
            <person name="Norbu C."/>
            <person name="Norbu N."/>
            <person name="Novod N."/>
            <person name="O'Neill B."/>
            <person name="Osman S."/>
            <person name="Markiewicz E."/>
            <person name="Oyono O.L."/>
            <person name="Patti C."/>
            <person name="Phunkhang P."/>
            <person name="Pierre F."/>
            <person name="Priest M."/>
            <person name="Raghuraman S."/>
            <person name="Rege F."/>
            <person name="Reyes R."/>
            <person name="Rise C."/>
            <person name="Rogov P."/>
            <person name="Ross K."/>
            <person name="Ryan E."/>
            <person name="Settipalli S."/>
            <person name="Shea T."/>
            <person name="Sherpa N."/>
            <person name="Shi L."/>
            <person name="Shih D."/>
            <person name="Sparrow T."/>
            <person name="Spaulding J."/>
            <person name="Stalker J."/>
            <person name="Stange-Thomann N."/>
            <person name="Stavropoulos S."/>
            <person name="Stone C."/>
            <person name="Strader C."/>
            <person name="Tesfaye S."/>
            <person name="Thomson T."/>
            <person name="Thoulutsang Y."/>
            <person name="Thoulutsang D."/>
            <person name="Topham K."/>
            <person name="Topping I."/>
            <person name="Tsamla T."/>
            <person name="Vassiliev H."/>
            <person name="Vo A."/>
            <person name="Wangchuk T."/>
            <person name="Wangdi T."/>
            <person name="Weiand M."/>
            <person name="Wilkinson J."/>
            <person name="Wilson A."/>
            <person name="Yadav S."/>
            <person name="Young G."/>
            <person name="Yu Q."/>
            <person name="Zembek L."/>
            <person name="Zhong D."/>
            <person name="Zimmer A."/>
            <person name="Zwirko Z."/>
            <person name="Jaffe D.B."/>
            <person name="Alvarez P."/>
            <person name="Brockman W."/>
            <person name="Butler J."/>
            <person name="Chin C."/>
            <person name="Gnerre S."/>
            <person name="Grabherr M."/>
            <person name="Kleber M."/>
            <person name="Mauceli E."/>
            <person name="MacCallum I."/>
        </authorList>
    </citation>
    <scope>NUCLEOTIDE SEQUENCE [LARGE SCALE GENOMIC DNA]</scope>
    <source>
        <strain evidence="3">Tucson 15010-1051.87</strain>
    </source>
</reference>
<organism evidence="2 3">
    <name type="scientific">Drosophila virilis</name>
    <name type="common">Fruit fly</name>
    <dbReference type="NCBI Taxonomy" id="7244"/>
    <lineage>
        <taxon>Eukaryota</taxon>
        <taxon>Metazoa</taxon>
        <taxon>Ecdysozoa</taxon>
        <taxon>Arthropoda</taxon>
        <taxon>Hexapoda</taxon>
        <taxon>Insecta</taxon>
        <taxon>Pterygota</taxon>
        <taxon>Neoptera</taxon>
        <taxon>Endopterygota</taxon>
        <taxon>Diptera</taxon>
        <taxon>Brachycera</taxon>
        <taxon>Muscomorpha</taxon>
        <taxon>Ephydroidea</taxon>
        <taxon>Drosophilidae</taxon>
        <taxon>Drosophila</taxon>
    </lineage>
</organism>
<protein>
    <recommendedName>
        <fullName evidence="4">Protein TsetseEP domain-containing protein</fullName>
    </recommendedName>
</protein>
<dbReference type="eggNOG" id="ENOG502TBAC">
    <property type="taxonomic scope" value="Eukaryota"/>
</dbReference>
<dbReference type="EMBL" id="CH940652">
    <property type="protein sequence ID" value="EDW58982.1"/>
    <property type="molecule type" value="Genomic_DNA"/>
</dbReference>
<keyword evidence="1" id="KW-0732">Signal</keyword>
<feature type="chain" id="PRO_5002817279" description="Protein TsetseEP domain-containing protein" evidence="1">
    <location>
        <begin position="21"/>
        <end position="243"/>
    </location>
</feature>
<name>B4M5Q6_DROVI</name>